<reference evidence="1" key="1">
    <citation type="submission" date="2022-07" db="EMBL/GenBank/DDBJ databases">
        <title>Genome Sequence of Physisporinus lineatus.</title>
        <authorList>
            <person name="Buettner E."/>
        </authorList>
    </citation>
    <scope>NUCLEOTIDE SEQUENCE</scope>
    <source>
        <strain evidence="1">VT162</strain>
    </source>
</reference>
<gene>
    <name evidence="1" type="ORF">NLI96_g11771</name>
</gene>
<evidence type="ECO:0000313" key="2">
    <source>
        <dbReference type="Proteomes" id="UP001212997"/>
    </source>
</evidence>
<dbReference type="Proteomes" id="UP001212997">
    <property type="component" value="Unassembled WGS sequence"/>
</dbReference>
<name>A0AAD5USS3_9APHY</name>
<evidence type="ECO:0000313" key="1">
    <source>
        <dbReference type="EMBL" id="KAJ3475546.1"/>
    </source>
</evidence>
<dbReference type="AlphaFoldDB" id="A0AAD5USS3"/>
<keyword evidence="2" id="KW-1185">Reference proteome</keyword>
<sequence length="339" mass="38234">MVTTRKQECDRLIQTANHAPPRAGVVFESEISLKGFVQLAQLRPSIGNSIDHLEIRLSTQSSPPLAILRRCLALVPNVQDLVLELPPLPSSSNFLNVHLPRLQLFNTNIHHQEVSNFLAINPTIRYLTVGPCSKRKRSTCPLRRSDLANIIDLTSPLSCHSQVNPHKLVRLCVGPIPFAPTSTTIAFRRFGVLFSLTTLVLRFSHDDYDLLQTLFQVCPKIENLKLLELPTQSTRARREWNHHATWRANLSRLSNLEQLVLSTPRAIVDAPGDIDEERRLVLRWVTGVGAPRHPSLYLIGLHYGGDAPHARFFSHWTREGDVWSRMRALTAPLAVDDLP</sequence>
<accession>A0AAD5USS3</accession>
<proteinExistence type="predicted"/>
<dbReference type="EMBL" id="JANAWD010000838">
    <property type="protein sequence ID" value="KAJ3475546.1"/>
    <property type="molecule type" value="Genomic_DNA"/>
</dbReference>
<protein>
    <recommendedName>
        <fullName evidence="3">F-box domain-containing protein</fullName>
    </recommendedName>
</protein>
<evidence type="ECO:0008006" key="3">
    <source>
        <dbReference type="Google" id="ProtNLM"/>
    </source>
</evidence>
<comment type="caution">
    <text evidence="1">The sequence shown here is derived from an EMBL/GenBank/DDBJ whole genome shotgun (WGS) entry which is preliminary data.</text>
</comment>
<organism evidence="1 2">
    <name type="scientific">Meripilus lineatus</name>
    <dbReference type="NCBI Taxonomy" id="2056292"/>
    <lineage>
        <taxon>Eukaryota</taxon>
        <taxon>Fungi</taxon>
        <taxon>Dikarya</taxon>
        <taxon>Basidiomycota</taxon>
        <taxon>Agaricomycotina</taxon>
        <taxon>Agaricomycetes</taxon>
        <taxon>Polyporales</taxon>
        <taxon>Meripilaceae</taxon>
        <taxon>Meripilus</taxon>
    </lineage>
</organism>